<dbReference type="PANTHER" id="PTHR43669">
    <property type="entry name" value="5-KETO-D-GLUCONATE 5-REDUCTASE"/>
    <property type="match status" value="1"/>
</dbReference>
<dbReference type="SUPFAM" id="SSF51735">
    <property type="entry name" value="NAD(P)-binding Rossmann-fold domains"/>
    <property type="match status" value="1"/>
</dbReference>
<reference evidence="5" key="1">
    <citation type="submission" date="2024-04" db="EMBL/GenBank/DDBJ databases">
        <title>Phylogenomic analyses of a clade within the roseobacter group suggest taxonomic reassignments of species of the genera Aestuariivita, Citreicella, Loktanella, Nautella, Pelagibaca, Ruegeria, Thalassobius, Thiobacimonas and Tropicibacter, and the proposal o.</title>
        <authorList>
            <person name="Jeon C.O."/>
        </authorList>
    </citation>
    <scope>NUCLEOTIDE SEQUENCE [LARGE SCALE GENOMIC DNA]</scope>
    <source>
        <strain evidence="5">SS1-5</strain>
        <plasmid evidence="5">pSS1-5</plasmid>
    </source>
</reference>
<organism evidence="4 5">
    <name type="scientific">Yoonia rhodophyticola</name>
    <dbReference type="NCBI Taxonomy" id="3137370"/>
    <lineage>
        <taxon>Bacteria</taxon>
        <taxon>Pseudomonadati</taxon>
        <taxon>Pseudomonadota</taxon>
        <taxon>Alphaproteobacteria</taxon>
        <taxon>Rhodobacterales</taxon>
        <taxon>Paracoccaceae</taxon>
        <taxon>Yoonia</taxon>
    </lineage>
</organism>
<evidence type="ECO:0000313" key="5">
    <source>
        <dbReference type="Proteomes" id="UP001470809"/>
    </source>
</evidence>
<dbReference type="GO" id="GO:0016491">
    <property type="term" value="F:oxidoreductase activity"/>
    <property type="evidence" value="ECO:0007669"/>
    <property type="project" value="UniProtKB-KW"/>
</dbReference>
<dbReference type="PRINTS" id="PR00080">
    <property type="entry name" value="SDRFAMILY"/>
</dbReference>
<dbReference type="Proteomes" id="UP001470809">
    <property type="component" value="Plasmid pSS1-5"/>
</dbReference>
<sequence length="263" mass="27980">MSTNFLQPTKLFDIAERRFLITGSGSGIGLGLAQGIGAAGGKIVLNGRDVHKLEVAENKLRKSGIHVETAAFDVSDPDTIESNIKKIEAEIGPIDVLINNAGTNRRGRMADISANDYQTVIQANIDGLFLTTRAVAPYMQDRKAGKIINICSALSKLGRKGAVAYSGSKAAAAMMTASMCDELAADNIQVNGIAPGYFLTEITQVIKDDPVHNEWLMKRTPAERWGQLEDLVGAAIFLSSDASNFVNGHILYVDGGLTAVMGG</sequence>
<dbReference type="RefSeq" id="WP_342074944.1">
    <property type="nucleotide sequence ID" value="NZ_CP151764.2"/>
</dbReference>
<evidence type="ECO:0000313" key="4">
    <source>
        <dbReference type="EMBL" id="WZU65601.1"/>
    </source>
</evidence>
<reference evidence="4 5" key="2">
    <citation type="submission" date="2024-08" db="EMBL/GenBank/DDBJ databases">
        <title>Phylogenomic analyses of a clade within the roseobacter group suggest taxonomic reassignments of species of the genera Aestuariivita, Citreicella, Loktanella, Nautella, Pelagibaca, Ruegeria, Thalassobius, Thiobacimonas and Tropicibacter, and the proposal o.</title>
        <authorList>
            <person name="Jeon C.O."/>
        </authorList>
    </citation>
    <scope>NUCLEOTIDE SEQUENCE [LARGE SCALE GENOMIC DNA]</scope>
    <source>
        <strain evidence="4 5">SS1-5</strain>
        <plasmid evidence="4 5">pSS1-5</plasmid>
    </source>
</reference>
<evidence type="ECO:0000256" key="2">
    <source>
        <dbReference type="ARBA" id="ARBA00023002"/>
    </source>
</evidence>
<dbReference type="KEGG" id="yrh:AABB31_00300"/>
<dbReference type="InterPro" id="IPR036291">
    <property type="entry name" value="NAD(P)-bd_dom_sf"/>
</dbReference>
<protein>
    <submittedName>
        <fullName evidence="4">SDR family NAD(P)-dependent oxidoreductase</fullName>
    </submittedName>
</protein>
<evidence type="ECO:0000256" key="3">
    <source>
        <dbReference type="RuleBase" id="RU000363"/>
    </source>
</evidence>
<dbReference type="PRINTS" id="PR00081">
    <property type="entry name" value="GDHRDH"/>
</dbReference>
<dbReference type="AlphaFoldDB" id="A0AAN0M5R2"/>
<dbReference type="EMBL" id="CP151764">
    <property type="protein sequence ID" value="WZU65601.1"/>
    <property type="molecule type" value="Genomic_DNA"/>
</dbReference>
<proteinExistence type="inferred from homology"/>
<dbReference type="InterPro" id="IPR002347">
    <property type="entry name" value="SDR_fam"/>
</dbReference>
<name>A0AAN0M5R2_9RHOB</name>
<dbReference type="FunFam" id="3.40.50.720:FF:000173">
    <property type="entry name" value="3-oxoacyl-[acyl-carrier protein] reductase"/>
    <property type="match status" value="1"/>
</dbReference>
<dbReference type="InterPro" id="IPR020904">
    <property type="entry name" value="Sc_DH/Rdtase_CS"/>
</dbReference>
<dbReference type="Pfam" id="PF00106">
    <property type="entry name" value="adh_short"/>
    <property type="match status" value="1"/>
</dbReference>
<gene>
    <name evidence="4" type="ORF">AABB31_00300</name>
</gene>
<keyword evidence="4" id="KW-0614">Plasmid</keyword>
<dbReference type="PANTHER" id="PTHR43669:SF9">
    <property type="entry name" value="5-KETO-D-GLUCONATE 5-REDUCTASE"/>
    <property type="match status" value="1"/>
</dbReference>
<keyword evidence="5" id="KW-1185">Reference proteome</keyword>
<dbReference type="Gene3D" id="3.40.50.720">
    <property type="entry name" value="NAD(P)-binding Rossmann-like Domain"/>
    <property type="match status" value="1"/>
</dbReference>
<evidence type="ECO:0000256" key="1">
    <source>
        <dbReference type="ARBA" id="ARBA00006484"/>
    </source>
</evidence>
<accession>A0AAN0M5R2</accession>
<dbReference type="PROSITE" id="PS00061">
    <property type="entry name" value="ADH_SHORT"/>
    <property type="match status" value="1"/>
</dbReference>
<comment type="similarity">
    <text evidence="1 3">Belongs to the short-chain dehydrogenases/reductases (SDR) family.</text>
</comment>
<keyword evidence="2" id="KW-0560">Oxidoreductase</keyword>
<geneLocation type="plasmid" evidence="4 5">
    <name>pSS1-5</name>
</geneLocation>